<accession>A0A518DWQ3</accession>
<organism evidence="1 2">
    <name type="scientific">Lignipirellula cremea</name>
    <dbReference type="NCBI Taxonomy" id="2528010"/>
    <lineage>
        <taxon>Bacteria</taxon>
        <taxon>Pseudomonadati</taxon>
        <taxon>Planctomycetota</taxon>
        <taxon>Planctomycetia</taxon>
        <taxon>Pirellulales</taxon>
        <taxon>Pirellulaceae</taxon>
        <taxon>Lignipirellula</taxon>
    </lineage>
</organism>
<evidence type="ECO:0000313" key="2">
    <source>
        <dbReference type="Proteomes" id="UP000317648"/>
    </source>
</evidence>
<reference evidence="1 2" key="1">
    <citation type="submission" date="2019-02" db="EMBL/GenBank/DDBJ databases">
        <title>Deep-cultivation of Planctomycetes and their phenomic and genomic characterization uncovers novel biology.</title>
        <authorList>
            <person name="Wiegand S."/>
            <person name="Jogler M."/>
            <person name="Boedeker C."/>
            <person name="Pinto D."/>
            <person name="Vollmers J."/>
            <person name="Rivas-Marin E."/>
            <person name="Kohn T."/>
            <person name="Peeters S.H."/>
            <person name="Heuer A."/>
            <person name="Rast P."/>
            <person name="Oberbeckmann S."/>
            <person name="Bunk B."/>
            <person name="Jeske O."/>
            <person name="Meyerdierks A."/>
            <person name="Storesund J.E."/>
            <person name="Kallscheuer N."/>
            <person name="Luecker S."/>
            <person name="Lage O.M."/>
            <person name="Pohl T."/>
            <person name="Merkel B.J."/>
            <person name="Hornburger P."/>
            <person name="Mueller R.-W."/>
            <person name="Bruemmer F."/>
            <person name="Labrenz M."/>
            <person name="Spormann A.M."/>
            <person name="Op den Camp H."/>
            <person name="Overmann J."/>
            <person name="Amann R."/>
            <person name="Jetten M.S.M."/>
            <person name="Mascher T."/>
            <person name="Medema M.H."/>
            <person name="Devos D.P."/>
            <person name="Kaster A.-K."/>
            <person name="Ovreas L."/>
            <person name="Rohde M."/>
            <person name="Galperin M.Y."/>
            <person name="Jogler C."/>
        </authorList>
    </citation>
    <scope>NUCLEOTIDE SEQUENCE [LARGE SCALE GENOMIC DNA]</scope>
    <source>
        <strain evidence="1 2">Pla85_3_4</strain>
    </source>
</reference>
<dbReference type="KEGG" id="lcre:Pla8534_40880"/>
<dbReference type="InterPro" id="IPR011101">
    <property type="entry name" value="DUF5131"/>
</dbReference>
<dbReference type="AlphaFoldDB" id="A0A518DWQ3"/>
<sequence>MSKNTPIQWCDGTVNPVMGCGGCELYPKPAEILAAIDRRMIQEGVASWKLGRARSLFTELVEIAWKRLLDLIEKPGPGHINAVTTTNIYHLRKRFAARVTEQYGTTAGSSGLGVITNSLKCYAAKLHLNKSYSIENPTRNPNKGYASTFEQVKTFSGRLQAAAAWSDLLGTDRCNEPWLKDLPRLIFVSDMGDALSRVRDFDFLQREIEDTQAESGRRHLWLWLSKRPQLMKRFADKIGGMPNNFCAMTTVTSDETLHRVDSLREVDASVRGLSLEPLWTGVADQLDLTGIDWVICGGESGAKNAVTPFPIEWATDLRALCQEQGVAFFLKQLGRRPSQDGLELSLADSHGGDWNEWDAQLRTREFPTYFHNYRQEKVLSAANTGRV</sequence>
<dbReference type="OrthoDB" id="9787478at2"/>
<dbReference type="EMBL" id="CP036433">
    <property type="protein sequence ID" value="QDU96269.1"/>
    <property type="molecule type" value="Genomic_DNA"/>
</dbReference>
<protein>
    <submittedName>
        <fullName evidence="1">Phage protein Gp37/Gp68</fullName>
    </submittedName>
</protein>
<proteinExistence type="predicted"/>
<dbReference type="Proteomes" id="UP000317648">
    <property type="component" value="Chromosome"/>
</dbReference>
<evidence type="ECO:0000313" key="1">
    <source>
        <dbReference type="EMBL" id="QDU96269.1"/>
    </source>
</evidence>
<gene>
    <name evidence="1" type="ORF">Pla8534_40880</name>
</gene>
<dbReference type="Pfam" id="PF07505">
    <property type="entry name" value="DUF5131"/>
    <property type="match status" value="1"/>
</dbReference>
<dbReference type="RefSeq" id="WP_145054915.1">
    <property type="nucleotide sequence ID" value="NZ_CP036433.1"/>
</dbReference>
<keyword evidence="2" id="KW-1185">Reference proteome</keyword>
<name>A0A518DWQ3_9BACT</name>